<name>A0A5P8P2E6_9BACT</name>
<reference evidence="1 2" key="1">
    <citation type="submission" date="2019-09" db="EMBL/GenBank/DDBJ databases">
        <title>Sulfurimonas gotlandica sp. nov., a chemoautotrophic and psychrotolerant epsilonproteobacterium isolated from a pelagic redoxcline, and an emended description of the genus Sulfurimonas.</title>
        <authorList>
            <person name="Wang S."/>
            <person name="Jiang L."/>
            <person name="Shao S."/>
        </authorList>
    </citation>
    <scope>NUCLEOTIDE SEQUENCE [LARGE SCALE GENOMIC DNA]</scope>
    <source>
        <strain evidence="1 2">GYSZ_1</strain>
    </source>
</reference>
<evidence type="ECO:0000313" key="1">
    <source>
        <dbReference type="EMBL" id="QFR49836.1"/>
    </source>
</evidence>
<dbReference type="AlphaFoldDB" id="A0A5P8P2E6"/>
<dbReference type="KEGG" id="sulg:FJR48_08895"/>
<sequence length="68" mass="8111">MGMLTSNERDALEDVFMSIHSKKSVFNIFKHYNDLLQKSIKRAKLGTKIDKFYKFLHIFMKKKKNLSK</sequence>
<organism evidence="1 2">
    <name type="scientific">Sulfurimonas lithotrophica</name>
    <dbReference type="NCBI Taxonomy" id="2590022"/>
    <lineage>
        <taxon>Bacteria</taxon>
        <taxon>Pseudomonadati</taxon>
        <taxon>Campylobacterota</taxon>
        <taxon>Epsilonproteobacteria</taxon>
        <taxon>Campylobacterales</taxon>
        <taxon>Sulfurimonadaceae</taxon>
        <taxon>Sulfurimonas</taxon>
    </lineage>
</organism>
<protein>
    <submittedName>
        <fullName evidence="1">Uncharacterized protein</fullName>
    </submittedName>
</protein>
<dbReference type="Proteomes" id="UP000326944">
    <property type="component" value="Chromosome"/>
</dbReference>
<keyword evidence="2" id="KW-1185">Reference proteome</keyword>
<proteinExistence type="predicted"/>
<evidence type="ECO:0000313" key="2">
    <source>
        <dbReference type="Proteomes" id="UP000326944"/>
    </source>
</evidence>
<gene>
    <name evidence="1" type="ORF">FJR48_08895</name>
</gene>
<dbReference type="RefSeq" id="WP_152307783.1">
    <property type="nucleotide sequence ID" value="NZ_CP043617.1"/>
</dbReference>
<accession>A0A5P8P2E6</accession>
<dbReference type="EMBL" id="CP043617">
    <property type="protein sequence ID" value="QFR49836.1"/>
    <property type="molecule type" value="Genomic_DNA"/>
</dbReference>
<dbReference type="OrthoDB" id="5335012at2"/>